<comment type="caution">
    <text evidence="6">The sequence shown here is derived from an EMBL/GenBank/DDBJ whole genome shotgun (WGS) entry which is preliminary data.</text>
</comment>
<evidence type="ECO:0000313" key="6">
    <source>
        <dbReference type="EMBL" id="MEB3429380.1"/>
    </source>
</evidence>
<sequence length="407" mass="47677">MELEIKKLSKSFKENLVLDNLSAKFNSGEISVIMGENGEGKSTLVKVLEGELKADYIDVVFNGQEKKISKDYYKENSIGLCQQEISLSENLSILENIIISKDKKWINFLKEKEKVLKILKDLNLSLDLNKKTHNLTLKEKALLIIVKMIYQEKKILLFDESFSLFTKAERKYILSALEKLKKDKIIIIISHRLYELENIWDRVFILSKGKLREKELQKENGYYKDLEFTEKTNYMKLDSIPMDQGVFVFRADSKELEEEFVKRLIRKFKDISIISEDRNDLLAKERSLSVNLLPKGIFNIKDKERLDKVSKILKDSNIKGKREDALHTLSGGNMQKLLIKRALSFGEILLAVDPLRGLDEKSEKIFLEKIMKSNHRLKFIKIDENYLEAYKYRRIKIDKEGQIYEIF</sequence>
<evidence type="ECO:0000256" key="2">
    <source>
        <dbReference type="ARBA" id="ARBA00022737"/>
    </source>
</evidence>
<dbReference type="PROSITE" id="PS50893">
    <property type="entry name" value="ABC_TRANSPORTER_2"/>
    <property type="match status" value="1"/>
</dbReference>
<name>A0AAW9MY91_9FIRM</name>
<evidence type="ECO:0000313" key="7">
    <source>
        <dbReference type="Proteomes" id="UP001357733"/>
    </source>
</evidence>
<evidence type="ECO:0000256" key="4">
    <source>
        <dbReference type="ARBA" id="ARBA00022840"/>
    </source>
</evidence>
<keyword evidence="1" id="KW-0813">Transport</keyword>
<dbReference type="Pfam" id="PF00005">
    <property type="entry name" value="ABC_tran"/>
    <property type="match status" value="1"/>
</dbReference>
<dbReference type="InterPro" id="IPR027417">
    <property type="entry name" value="P-loop_NTPase"/>
</dbReference>
<dbReference type="InterPro" id="IPR003593">
    <property type="entry name" value="AAA+_ATPase"/>
</dbReference>
<dbReference type="InterPro" id="IPR050107">
    <property type="entry name" value="ABC_carbohydrate_import_ATPase"/>
</dbReference>
<dbReference type="InterPro" id="IPR003439">
    <property type="entry name" value="ABC_transporter-like_ATP-bd"/>
</dbReference>
<dbReference type="GO" id="GO:0016887">
    <property type="term" value="F:ATP hydrolysis activity"/>
    <property type="evidence" value="ECO:0007669"/>
    <property type="project" value="InterPro"/>
</dbReference>
<dbReference type="RefSeq" id="WP_324619572.1">
    <property type="nucleotide sequence ID" value="NZ_JAYKOT010000003.1"/>
</dbReference>
<dbReference type="SUPFAM" id="SSF52540">
    <property type="entry name" value="P-loop containing nucleoside triphosphate hydrolases"/>
    <property type="match status" value="2"/>
</dbReference>
<keyword evidence="2" id="KW-0677">Repeat</keyword>
<dbReference type="PANTHER" id="PTHR43790">
    <property type="entry name" value="CARBOHYDRATE TRANSPORT ATP-BINDING PROTEIN MG119-RELATED"/>
    <property type="match status" value="1"/>
</dbReference>
<evidence type="ECO:0000256" key="1">
    <source>
        <dbReference type="ARBA" id="ARBA00022448"/>
    </source>
</evidence>
<dbReference type="Proteomes" id="UP001357733">
    <property type="component" value="Unassembled WGS sequence"/>
</dbReference>
<evidence type="ECO:0000256" key="3">
    <source>
        <dbReference type="ARBA" id="ARBA00022741"/>
    </source>
</evidence>
<dbReference type="GO" id="GO:0005524">
    <property type="term" value="F:ATP binding"/>
    <property type="evidence" value="ECO:0007669"/>
    <property type="project" value="UniProtKB-KW"/>
</dbReference>
<dbReference type="PANTHER" id="PTHR43790:SF9">
    <property type="entry name" value="GALACTOFURANOSE TRANSPORTER ATP-BINDING PROTEIN YTFR"/>
    <property type="match status" value="1"/>
</dbReference>
<dbReference type="Gene3D" id="3.40.50.300">
    <property type="entry name" value="P-loop containing nucleotide triphosphate hydrolases"/>
    <property type="match status" value="2"/>
</dbReference>
<protein>
    <submittedName>
        <fullName evidence="6">ATP-binding cassette domain-containing protein</fullName>
    </submittedName>
</protein>
<dbReference type="AlphaFoldDB" id="A0AAW9MY91"/>
<organism evidence="6 7">
    <name type="scientific">Citroniella saccharovorans</name>
    <dbReference type="NCBI Taxonomy" id="2053367"/>
    <lineage>
        <taxon>Bacteria</taxon>
        <taxon>Bacillati</taxon>
        <taxon>Bacillota</taxon>
        <taxon>Tissierellia</taxon>
        <taxon>Tissierellales</taxon>
        <taxon>Peptoniphilaceae</taxon>
        <taxon>Citroniella</taxon>
    </lineage>
</organism>
<keyword evidence="4 6" id="KW-0067">ATP-binding</keyword>
<gene>
    <name evidence="6" type="ORF">VLK81_05010</name>
</gene>
<evidence type="ECO:0000259" key="5">
    <source>
        <dbReference type="PROSITE" id="PS50893"/>
    </source>
</evidence>
<accession>A0AAW9MY91</accession>
<keyword evidence="7" id="KW-1185">Reference proteome</keyword>
<keyword evidence="3" id="KW-0547">Nucleotide-binding</keyword>
<feature type="domain" description="ABC transporter" evidence="5">
    <location>
        <begin position="3"/>
        <end position="233"/>
    </location>
</feature>
<dbReference type="SMART" id="SM00382">
    <property type="entry name" value="AAA"/>
    <property type="match status" value="1"/>
</dbReference>
<reference evidence="6 7" key="1">
    <citation type="submission" date="2024-01" db="EMBL/GenBank/DDBJ databases">
        <title>Complete genome sequence of Citroniella saccharovorans strain M6.X9, isolated from human fecal sample.</title>
        <authorList>
            <person name="Cheng G."/>
            <person name="Westerholm M."/>
            <person name="Schnurer A."/>
        </authorList>
    </citation>
    <scope>NUCLEOTIDE SEQUENCE [LARGE SCALE GENOMIC DNA]</scope>
    <source>
        <strain evidence="6 7">DSM 29873</strain>
    </source>
</reference>
<dbReference type="EMBL" id="JAYKOT010000003">
    <property type="protein sequence ID" value="MEB3429380.1"/>
    <property type="molecule type" value="Genomic_DNA"/>
</dbReference>
<proteinExistence type="predicted"/>